<organism evidence="4">
    <name type="scientific">hydrothermal vent metagenome</name>
    <dbReference type="NCBI Taxonomy" id="652676"/>
    <lineage>
        <taxon>unclassified sequences</taxon>
        <taxon>metagenomes</taxon>
        <taxon>ecological metagenomes</taxon>
    </lineage>
</organism>
<dbReference type="PANTHER" id="PTHR42852:SF13">
    <property type="entry name" value="PROTEIN DIPZ"/>
    <property type="match status" value="1"/>
</dbReference>
<name>A0A1W1CG69_9ZZZZ</name>
<dbReference type="PANTHER" id="PTHR42852">
    <property type="entry name" value="THIOL:DISULFIDE INTERCHANGE PROTEIN DSBE"/>
    <property type="match status" value="1"/>
</dbReference>
<dbReference type="SUPFAM" id="SSF52833">
    <property type="entry name" value="Thioredoxin-like"/>
    <property type="match status" value="1"/>
</dbReference>
<dbReference type="AlphaFoldDB" id="A0A1W1CG69"/>
<dbReference type="InterPro" id="IPR017937">
    <property type="entry name" value="Thioredoxin_CS"/>
</dbReference>
<dbReference type="InterPro" id="IPR013766">
    <property type="entry name" value="Thioredoxin_domain"/>
</dbReference>
<keyword evidence="4" id="KW-0449">Lipoprotein</keyword>
<comment type="subcellular location">
    <subcellularLocation>
        <location evidence="1">Cell envelope</location>
    </subcellularLocation>
</comment>
<sequence length="209" mass="23696">MIKIKLLFFLGFILLLSAGCSSRKEETSSAKCRTAPAENNISACPDSNTSHNSKTFEHTMILKGINDATHEALVETDRFMFNDVKAPVLLVNFFSTWCPTCRGEIPYFEDLQKKYKNKLFIAGILVNDDANTTELKTFADTYHAHYFISNDPKNRYAAAKVRAALNLDENFTLPLTVLYRYGKYYTHYEGAVPVEMIDHDIRTALGSKE</sequence>
<dbReference type="PROSITE" id="PS51257">
    <property type="entry name" value="PROKAR_LIPOPROTEIN"/>
    <property type="match status" value="1"/>
</dbReference>
<reference evidence="4" key="1">
    <citation type="submission" date="2016-10" db="EMBL/GenBank/DDBJ databases">
        <authorList>
            <person name="de Groot N.N."/>
        </authorList>
    </citation>
    <scope>NUCLEOTIDE SEQUENCE</scope>
</reference>
<dbReference type="GO" id="GO:0017004">
    <property type="term" value="P:cytochrome complex assembly"/>
    <property type="evidence" value="ECO:0007669"/>
    <property type="project" value="UniProtKB-KW"/>
</dbReference>
<accession>A0A1W1CG69</accession>
<dbReference type="CDD" id="cd02966">
    <property type="entry name" value="TlpA_like_family"/>
    <property type="match status" value="1"/>
</dbReference>
<dbReference type="Pfam" id="PF08534">
    <property type="entry name" value="Redoxin"/>
    <property type="match status" value="1"/>
</dbReference>
<proteinExistence type="predicted"/>
<protein>
    <submittedName>
        <fullName evidence="4">Putative lipoprotein thioredoxin</fullName>
    </submittedName>
</protein>
<evidence type="ECO:0000256" key="2">
    <source>
        <dbReference type="ARBA" id="ARBA00022748"/>
    </source>
</evidence>
<dbReference type="InterPro" id="IPR036249">
    <property type="entry name" value="Thioredoxin-like_sf"/>
</dbReference>
<dbReference type="InterPro" id="IPR050553">
    <property type="entry name" value="Thioredoxin_ResA/DsbE_sf"/>
</dbReference>
<dbReference type="InterPro" id="IPR013740">
    <property type="entry name" value="Redoxin"/>
</dbReference>
<feature type="domain" description="Thioredoxin" evidence="3">
    <location>
        <begin position="32"/>
        <end position="206"/>
    </location>
</feature>
<dbReference type="EMBL" id="FPHL01000037">
    <property type="protein sequence ID" value="SFV64769.1"/>
    <property type="molecule type" value="Genomic_DNA"/>
</dbReference>
<dbReference type="GO" id="GO:0030313">
    <property type="term" value="C:cell envelope"/>
    <property type="evidence" value="ECO:0007669"/>
    <property type="project" value="UniProtKB-SubCell"/>
</dbReference>
<evidence type="ECO:0000313" key="4">
    <source>
        <dbReference type="EMBL" id="SFV64769.1"/>
    </source>
</evidence>
<gene>
    <name evidence="4" type="ORF">MNB_SV-10-379</name>
</gene>
<dbReference type="Gene3D" id="3.40.30.10">
    <property type="entry name" value="Glutaredoxin"/>
    <property type="match status" value="1"/>
</dbReference>
<dbReference type="PROSITE" id="PS51352">
    <property type="entry name" value="THIOREDOXIN_2"/>
    <property type="match status" value="1"/>
</dbReference>
<dbReference type="PROSITE" id="PS00194">
    <property type="entry name" value="THIOREDOXIN_1"/>
    <property type="match status" value="1"/>
</dbReference>
<evidence type="ECO:0000256" key="1">
    <source>
        <dbReference type="ARBA" id="ARBA00004196"/>
    </source>
</evidence>
<dbReference type="GO" id="GO:0016491">
    <property type="term" value="F:oxidoreductase activity"/>
    <property type="evidence" value="ECO:0007669"/>
    <property type="project" value="InterPro"/>
</dbReference>
<evidence type="ECO:0000259" key="3">
    <source>
        <dbReference type="PROSITE" id="PS51352"/>
    </source>
</evidence>
<keyword evidence="2" id="KW-0201">Cytochrome c-type biogenesis</keyword>